<dbReference type="PANTHER" id="PTHR12802:SF41">
    <property type="entry name" value="BRAHMA ASSOCIATED PROTEIN 155 KDA"/>
    <property type="match status" value="1"/>
</dbReference>
<reference evidence="11 12" key="1">
    <citation type="submission" date="2024-04" db="EMBL/GenBank/DDBJ databases">
        <title>genome sequences of Mucor flavus KT1a and Helicostylum pulchrum KT1b strains isolated from the surface of a dry-aged beef.</title>
        <authorList>
            <person name="Toyotome T."/>
            <person name="Hosono M."/>
            <person name="Torimaru M."/>
            <person name="Fukuda K."/>
            <person name="Mikami N."/>
        </authorList>
    </citation>
    <scope>NUCLEOTIDE SEQUENCE [LARGE SCALE GENOMIC DNA]</scope>
    <source>
        <strain evidence="11 12">KT1a</strain>
    </source>
</reference>
<dbReference type="Pfam" id="PF00249">
    <property type="entry name" value="Myb_DNA-binding"/>
    <property type="match status" value="1"/>
</dbReference>
<dbReference type="CDD" id="cd00167">
    <property type="entry name" value="SANT"/>
    <property type="match status" value="1"/>
</dbReference>
<dbReference type="InterPro" id="IPR032450">
    <property type="entry name" value="SMARCC_N"/>
</dbReference>
<evidence type="ECO:0000313" key="11">
    <source>
        <dbReference type="EMBL" id="GAA5811635.1"/>
    </source>
</evidence>
<evidence type="ECO:0008006" key="13">
    <source>
        <dbReference type="Google" id="ProtNLM"/>
    </source>
</evidence>
<dbReference type="InterPro" id="IPR036420">
    <property type="entry name" value="BRCT_dom_sf"/>
</dbReference>
<dbReference type="InterPro" id="IPR009057">
    <property type="entry name" value="Homeodomain-like_sf"/>
</dbReference>
<dbReference type="Pfam" id="PF16496">
    <property type="entry name" value="SWIRM-assoc_2"/>
    <property type="match status" value="1"/>
</dbReference>
<evidence type="ECO:0000256" key="3">
    <source>
        <dbReference type="ARBA" id="ARBA00023163"/>
    </source>
</evidence>
<sequence length="851" mass="99312">MAIQAPEIDFNFYEQPSTISYFDSILEDLRNEVASVGADATFTAPELAYFTARFLQFQQDSLTATRNVPTRIPTRFFKVESLAKPSPLYTILKTAYCFQSDKDMSDWQFDAPEERDIYLELVQVVRHQLQQDGYYKPPVIAFDDQVPVAKREQWGRLIQELGGQVIQEPYKATYIVYDNQDAVYNVDNRLYYIEEQKIGKSLIHYIGLPDSFNVLVEELPEGQVPKPSLSSPYHVRATWIIDSYKYNEWMVPSDYDYPDKRTTFKRSSEEVYNMETKKAKPPLAIKREEEEENTFDHTSLIHEEAKEVDAATLLPVDLSAIPLPEEDPQRYLSIQSHDIIIPSYAAWFDITTIHCIESKALPEFFNDRNKSKTPTVYMEYRDFMINTYRMNPIEYLTITACRRNLTGDVCAILRVHAFLEQWGLINYQCVFVVDPDAKLSSLSPPFDSQFKVVIDKPLDPKEQDDQEDEEGEERQVKEKDNDEEETEVKHYYDAHKEKKPQVCASCQQICQDEQYCSTTRADFYICKQCFTEGKYPVNQKSGHFVLERFEKEQDKWDKEEEELLKEGLGMFGDNWEKISNYVGTRTHDECVLHYLQLPLNDPFQDIEIEKLGLLQYDTIQHKENPIMTAVAFLASAVEPKVAAAAGDIDTFEIIPIKVNNDKVKLEQEQDDEEEQEEQEEQEEEEKKEEKEEEEEKKPERNEIEESKLTELTNTLFKCKLIQYQQQFEDYQSLENRVEEQKRQLEKERRQLEQDQSVFKRKVLGIRQEMAKSISKANALASIITPAQLQQQLAGASPSMFLNGNQHHPSPQALQQLQLQQQQYQLQMQMQMQQHGQPRPNLPPGFNNIMTL</sequence>
<dbReference type="Gene3D" id="1.10.10.10">
    <property type="entry name" value="Winged helix-like DNA-binding domain superfamily/Winged helix DNA-binding domain"/>
    <property type="match status" value="1"/>
</dbReference>
<dbReference type="InterPro" id="IPR049898">
    <property type="entry name" value="MARR_BRCT_CHROMO"/>
</dbReference>
<feature type="domain" description="Chromo" evidence="10">
    <location>
        <begin position="1"/>
        <end position="269"/>
    </location>
</feature>
<keyword evidence="4" id="KW-0539">Nucleus</keyword>
<feature type="domain" description="SWIRM" evidence="7">
    <location>
        <begin position="339"/>
        <end position="436"/>
    </location>
</feature>
<dbReference type="Pfam" id="PF04433">
    <property type="entry name" value="SWIRM"/>
    <property type="match status" value="1"/>
</dbReference>
<accession>A0ABP9YXP5</accession>
<evidence type="ECO:0000259" key="10">
    <source>
        <dbReference type="PROSITE" id="PS52032"/>
    </source>
</evidence>
<dbReference type="SUPFAM" id="SSF46689">
    <property type="entry name" value="Homeodomain-like"/>
    <property type="match status" value="2"/>
</dbReference>
<dbReference type="PROSITE" id="PS51293">
    <property type="entry name" value="SANT"/>
    <property type="match status" value="1"/>
</dbReference>
<dbReference type="PROSITE" id="PS50090">
    <property type="entry name" value="MYB_LIKE"/>
    <property type="match status" value="1"/>
</dbReference>
<dbReference type="PROSITE" id="PS50934">
    <property type="entry name" value="SWIRM"/>
    <property type="match status" value="1"/>
</dbReference>
<evidence type="ECO:0000259" key="7">
    <source>
        <dbReference type="PROSITE" id="PS50934"/>
    </source>
</evidence>
<evidence type="ECO:0000256" key="1">
    <source>
        <dbReference type="ARBA" id="ARBA00023015"/>
    </source>
</evidence>
<feature type="compositionally biased region" description="Acidic residues" evidence="5">
    <location>
        <begin position="668"/>
        <end position="694"/>
    </location>
</feature>
<dbReference type="InterPro" id="IPR017930">
    <property type="entry name" value="Myb_dom"/>
</dbReference>
<keyword evidence="1" id="KW-0805">Transcription regulation</keyword>
<feature type="region of interest" description="Disordered" evidence="5">
    <location>
        <begin position="664"/>
        <end position="705"/>
    </location>
</feature>
<dbReference type="PROSITE" id="PS51294">
    <property type="entry name" value="HTH_MYB"/>
    <property type="match status" value="1"/>
</dbReference>
<feature type="region of interest" description="Disordered" evidence="5">
    <location>
        <begin position="457"/>
        <end position="487"/>
    </location>
</feature>
<dbReference type="Gene3D" id="1.10.10.60">
    <property type="entry name" value="Homeodomain-like"/>
    <property type="match status" value="1"/>
</dbReference>
<dbReference type="InterPro" id="IPR007526">
    <property type="entry name" value="SWIRM"/>
</dbReference>
<dbReference type="EMBL" id="BAABUK010000010">
    <property type="protein sequence ID" value="GAA5811635.1"/>
    <property type="molecule type" value="Genomic_DNA"/>
</dbReference>
<evidence type="ECO:0000256" key="2">
    <source>
        <dbReference type="ARBA" id="ARBA00023125"/>
    </source>
</evidence>
<feature type="domain" description="Myb-like" evidence="6">
    <location>
        <begin position="548"/>
        <end position="598"/>
    </location>
</feature>
<dbReference type="InterPro" id="IPR001005">
    <property type="entry name" value="SANT/Myb"/>
</dbReference>
<dbReference type="PROSITE" id="PS52032">
    <property type="entry name" value="MARR_BRCT_CHROMO"/>
    <property type="match status" value="1"/>
</dbReference>
<evidence type="ECO:0000259" key="8">
    <source>
        <dbReference type="PROSITE" id="PS51293"/>
    </source>
</evidence>
<organism evidence="11 12">
    <name type="scientific">Mucor flavus</name>
    <dbReference type="NCBI Taxonomy" id="439312"/>
    <lineage>
        <taxon>Eukaryota</taxon>
        <taxon>Fungi</taxon>
        <taxon>Fungi incertae sedis</taxon>
        <taxon>Mucoromycota</taxon>
        <taxon>Mucoromycotina</taxon>
        <taxon>Mucoromycetes</taxon>
        <taxon>Mucorales</taxon>
        <taxon>Mucorineae</taxon>
        <taxon>Mucoraceae</taxon>
        <taxon>Mucor</taxon>
    </lineage>
</organism>
<dbReference type="InterPro" id="IPR036388">
    <property type="entry name" value="WH-like_DNA-bd_sf"/>
</dbReference>
<protein>
    <recommendedName>
        <fullName evidence="13">SWIRM-domain-containing protein</fullName>
    </recommendedName>
</protein>
<dbReference type="SUPFAM" id="SSF52113">
    <property type="entry name" value="BRCT domain"/>
    <property type="match status" value="1"/>
</dbReference>
<dbReference type="PANTHER" id="PTHR12802">
    <property type="entry name" value="SWI/SNF COMPLEX-RELATED"/>
    <property type="match status" value="1"/>
</dbReference>
<proteinExistence type="predicted"/>
<dbReference type="SMART" id="SM00717">
    <property type="entry name" value="SANT"/>
    <property type="match status" value="1"/>
</dbReference>
<feature type="domain" description="HTH myb-type" evidence="9">
    <location>
        <begin position="555"/>
        <end position="604"/>
    </location>
</feature>
<feature type="domain" description="SANT" evidence="8">
    <location>
        <begin position="551"/>
        <end position="602"/>
    </location>
</feature>
<comment type="caution">
    <text evidence="11">The sequence shown here is derived from an EMBL/GenBank/DDBJ whole genome shotgun (WGS) entry which is preliminary data.</text>
</comment>
<dbReference type="Proteomes" id="UP001473302">
    <property type="component" value="Unassembled WGS sequence"/>
</dbReference>
<gene>
    <name evidence="11" type="ORF">MFLAVUS_005076</name>
</gene>
<keyword evidence="12" id="KW-1185">Reference proteome</keyword>
<evidence type="ECO:0000259" key="9">
    <source>
        <dbReference type="PROSITE" id="PS51294"/>
    </source>
</evidence>
<keyword evidence="2" id="KW-0238">DNA-binding</keyword>
<evidence type="ECO:0000259" key="6">
    <source>
        <dbReference type="PROSITE" id="PS50090"/>
    </source>
</evidence>
<evidence type="ECO:0000256" key="4">
    <source>
        <dbReference type="ARBA" id="ARBA00023242"/>
    </source>
</evidence>
<feature type="compositionally biased region" description="Basic and acidic residues" evidence="5">
    <location>
        <begin position="695"/>
        <end position="705"/>
    </location>
</feature>
<evidence type="ECO:0000256" key="5">
    <source>
        <dbReference type="SAM" id="MobiDB-lite"/>
    </source>
</evidence>
<evidence type="ECO:0000313" key="12">
    <source>
        <dbReference type="Proteomes" id="UP001473302"/>
    </source>
</evidence>
<keyword evidence="3" id="KW-0804">Transcription</keyword>
<dbReference type="InterPro" id="IPR017884">
    <property type="entry name" value="SANT_dom"/>
</dbReference>
<name>A0ABP9YXP5_9FUNG</name>